<gene>
    <name evidence="1" type="ORF">OJ252_1352</name>
</gene>
<dbReference type="EMBL" id="JAPCXB010000049">
    <property type="protein sequence ID" value="KAJ1612124.1"/>
    <property type="molecule type" value="Genomic_DNA"/>
</dbReference>
<dbReference type="Proteomes" id="UP001071777">
    <property type="component" value="Unassembled WGS sequence"/>
</dbReference>
<sequence length="328" mass="37133">MQQQQQQPNDMFHNATVGDGVTATWVDPTQMGQFDHACFPNQAHPASGYYRLEVDQAPLITVPVVQEIQRRDKIIEVPQTIIKDKILPKIYHQEVIHEVPKLEVEVQEKEVEVPNVTVVEKVVDLEHIVGFNPKYVPTWEVREVPKLVPKFVGEQKVLYIEISQIQYVDKVTEKEVVVDVVDKVVPKVVEIEEPIEVIRYKWKEVYDDIPVVKYVPKFDVEVVCPAPVIVPYVQPEIKDLPPVKVTVGPDGRETNVAQDYSIPNNNAVSPPSSIPNMGNANLAQIGDINSSPFPLPEGSQPFEPRMPQFMKGNMPVNVRLMPPHPNNQ</sequence>
<reference evidence="1" key="1">
    <citation type="submission" date="2022-10" db="EMBL/GenBank/DDBJ databases">
        <title>Adaptive evolution leads to modifications in subtelomeric GC content in a zoonotic Cryptosporidium species.</title>
        <authorList>
            <person name="Li J."/>
            <person name="Feng Y."/>
            <person name="Xiao L."/>
        </authorList>
    </citation>
    <scope>NUCLEOTIDE SEQUENCE</scope>
    <source>
        <strain evidence="1">25894</strain>
    </source>
</reference>
<proteinExistence type="predicted"/>
<dbReference type="InterPro" id="IPR022086">
    <property type="entry name" value="IMCp"/>
</dbReference>
<protein>
    <submittedName>
        <fullName evidence="1">Articulin-like protein</fullName>
    </submittedName>
</protein>
<comment type="caution">
    <text evidence="1">The sequence shown here is derived from an EMBL/GenBank/DDBJ whole genome shotgun (WGS) entry which is preliminary data.</text>
</comment>
<name>A0ABQ8P8A9_9CRYT</name>
<evidence type="ECO:0000313" key="2">
    <source>
        <dbReference type="Proteomes" id="UP001071777"/>
    </source>
</evidence>
<dbReference type="Pfam" id="PF12314">
    <property type="entry name" value="IMCp"/>
    <property type="match status" value="1"/>
</dbReference>
<accession>A0ABQ8P8A9</accession>
<evidence type="ECO:0000313" key="1">
    <source>
        <dbReference type="EMBL" id="KAJ1612124.1"/>
    </source>
</evidence>
<keyword evidence="2" id="KW-1185">Reference proteome</keyword>
<organism evidence="1 2">
    <name type="scientific">Cryptosporidium canis</name>
    <dbReference type="NCBI Taxonomy" id="195482"/>
    <lineage>
        <taxon>Eukaryota</taxon>
        <taxon>Sar</taxon>
        <taxon>Alveolata</taxon>
        <taxon>Apicomplexa</taxon>
        <taxon>Conoidasida</taxon>
        <taxon>Coccidia</taxon>
        <taxon>Eucoccidiorida</taxon>
        <taxon>Eimeriorina</taxon>
        <taxon>Cryptosporidiidae</taxon>
        <taxon>Cryptosporidium</taxon>
    </lineage>
</organism>